<dbReference type="GO" id="GO:0016740">
    <property type="term" value="F:transferase activity"/>
    <property type="evidence" value="ECO:0007669"/>
    <property type="project" value="UniProtKB-KW"/>
</dbReference>
<dbReference type="Proteomes" id="UP000054639">
    <property type="component" value="Unassembled WGS sequence"/>
</dbReference>
<evidence type="ECO:0000313" key="1">
    <source>
        <dbReference type="EMBL" id="KTD46337.1"/>
    </source>
</evidence>
<evidence type="ECO:0000313" key="3">
    <source>
        <dbReference type="Proteomes" id="UP000054639"/>
    </source>
</evidence>
<proteinExistence type="predicted"/>
<gene>
    <name evidence="1" type="ORF">Lqua_2440</name>
    <name evidence="2" type="ORF">NCTC12376_02717</name>
</gene>
<accession>A0A378KZ57</accession>
<evidence type="ECO:0000313" key="2">
    <source>
        <dbReference type="EMBL" id="STY18891.1"/>
    </source>
</evidence>
<dbReference type="AlphaFoldDB" id="A0A378KZ57"/>
<keyword evidence="3" id="KW-1185">Reference proteome</keyword>
<name>A0A378KZ57_9GAMM</name>
<evidence type="ECO:0000313" key="4">
    <source>
        <dbReference type="Proteomes" id="UP000254230"/>
    </source>
</evidence>
<reference evidence="1 3" key="1">
    <citation type="submission" date="2015-11" db="EMBL/GenBank/DDBJ databases">
        <title>Genomic analysis of 38 Legionella species identifies large and diverse effector repertoires.</title>
        <authorList>
            <person name="Burstein D."/>
            <person name="Amaro F."/>
            <person name="Zusman T."/>
            <person name="Lifshitz Z."/>
            <person name="Cohen O."/>
            <person name="Gilbert J.A."/>
            <person name="Pupko T."/>
            <person name="Shuman H.A."/>
            <person name="Segal G."/>
        </authorList>
    </citation>
    <scope>NUCLEOTIDE SEQUENCE [LARGE SCALE GENOMIC DNA]</scope>
    <source>
        <strain evidence="1 3">ATCC 49507</strain>
    </source>
</reference>
<protein>
    <submittedName>
        <fullName evidence="2">Nucleotidyl transferase of uncharacterized function (DUF1814)</fullName>
    </submittedName>
</protein>
<dbReference type="Pfam" id="PF08843">
    <property type="entry name" value="AbiEii"/>
    <property type="match status" value="1"/>
</dbReference>
<dbReference type="InterPro" id="IPR014942">
    <property type="entry name" value="AbiEii"/>
</dbReference>
<dbReference type="STRING" id="45072.Lqua_2440"/>
<organism evidence="2 4">
    <name type="scientific">Legionella quateirensis</name>
    <dbReference type="NCBI Taxonomy" id="45072"/>
    <lineage>
        <taxon>Bacteria</taxon>
        <taxon>Pseudomonadati</taxon>
        <taxon>Pseudomonadota</taxon>
        <taxon>Gammaproteobacteria</taxon>
        <taxon>Legionellales</taxon>
        <taxon>Legionellaceae</taxon>
        <taxon>Legionella</taxon>
    </lineage>
</organism>
<keyword evidence="2" id="KW-0808">Transferase</keyword>
<dbReference type="Proteomes" id="UP000254230">
    <property type="component" value="Unassembled WGS sequence"/>
</dbReference>
<sequence length="230" mass="26777">MLLSYYLTIGRETIDIDLLARQLNTEKSNVELIMQEICELNLNDGFQMRFINLDDLDHQHMNYPGFQVEIDVQFGVMSDKFYVDIGVGDVVDPVLLEWPSFNYKDKPLFEDLISLEVYPVETIFAEKLETLISRGAANSRMKDYHDLLLLCRESRLIDKIRLKDNIIQTFQNRGTVFSIPVQFHSDELERMQILWSGHLRVLGAERVQALSLPEKIDIVINDLNQWLLAI</sequence>
<reference evidence="2 4" key="2">
    <citation type="submission" date="2018-06" db="EMBL/GenBank/DDBJ databases">
        <authorList>
            <consortium name="Pathogen Informatics"/>
            <person name="Doyle S."/>
        </authorList>
    </citation>
    <scope>NUCLEOTIDE SEQUENCE [LARGE SCALE GENOMIC DNA]</scope>
    <source>
        <strain evidence="2 4">NCTC12376</strain>
    </source>
</reference>
<dbReference type="EMBL" id="UGOW01000001">
    <property type="protein sequence ID" value="STY18891.1"/>
    <property type="molecule type" value="Genomic_DNA"/>
</dbReference>
<dbReference type="EMBL" id="LNYR01000034">
    <property type="protein sequence ID" value="KTD46337.1"/>
    <property type="molecule type" value="Genomic_DNA"/>
</dbReference>